<dbReference type="SUPFAM" id="SSF53067">
    <property type="entry name" value="Actin-like ATPase domain"/>
    <property type="match status" value="2"/>
</dbReference>
<evidence type="ECO:0000313" key="8">
    <source>
        <dbReference type="Proteomes" id="UP000198582"/>
    </source>
</evidence>
<proteinExistence type="inferred from homology"/>
<dbReference type="STRING" id="394193.SAMN04489732_109243"/>
<dbReference type="GO" id="GO:0005975">
    <property type="term" value="P:carbohydrate metabolic process"/>
    <property type="evidence" value="ECO:0007669"/>
    <property type="project" value="InterPro"/>
</dbReference>
<evidence type="ECO:0000256" key="2">
    <source>
        <dbReference type="ARBA" id="ARBA00022679"/>
    </source>
</evidence>
<comment type="similarity">
    <text evidence="1 4">Belongs to the FGGY kinase family.</text>
</comment>
<name>A0A1H8XX85_9PSEU</name>
<dbReference type="AlphaFoldDB" id="A0A1H8XX85"/>
<dbReference type="Pfam" id="PF00370">
    <property type="entry name" value="FGGY_N"/>
    <property type="match status" value="1"/>
</dbReference>
<dbReference type="InterPro" id="IPR050406">
    <property type="entry name" value="FGGY_Carb_Kinase"/>
</dbReference>
<evidence type="ECO:0000259" key="5">
    <source>
        <dbReference type="Pfam" id="PF00370"/>
    </source>
</evidence>
<evidence type="ECO:0000259" key="6">
    <source>
        <dbReference type="Pfam" id="PF02782"/>
    </source>
</evidence>
<dbReference type="PANTHER" id="PTHR43095">
    <property type="entry name" value="SUGAR KINASE"/>
    <property type="match status" value="1"/>
</dbReference>
<dbReference type="InterPro" id="IPR018485">
    <property type="entry name" value="FGGY_C"/>
</dbReference>
<evidence type="ECO:0000256" key="4">
    <source>
        <dbReference type="RuleBase" id="RU003733"/>
    </source>
</evidence>
<sequence>MTDVVLALDISSSGVRARAHDRDLRVVAERALDLDTRVAADGTSGHDLDEVLTAVRAVLRPLAADPRLRPVALAASGTASSLVAMEPGEQARSEVLLWSDTRAAGHYPELAEALAEAYPRTLCPPDVSYWPAKLRYLAERGLRADGRLAGIKDVVFAWLTGALWTDPMTAASSGVFDSAAWRWDTALLSRLGVPSARLPEVRGATDSAPLRAGVAAELGLPAGLPVAAGGMDGPLSQLGAAGTREQVASCTVGTSVAVRAASGTRVGDPRQRTWCYPVTERLWVTGGAGSNGGNLLTWLRDRVGMGGSIPELADAAFGVPADPELLFVPYLNGERAPWWRSELRAAFLGLAAHHGSADLARAVLDGLAAAVQDLAAAVQSVAGRPGQVVFTGGFLQDKRWVQLMTDALGLPAAAPDPDCATSVGVAMLGWAVAEQAGLDEVFTPALRPVAEPDPAEHRRLRTVSGRIAECRRLLWP</sequence>
<feature type="domain" description="Carbohydrate kinase FGGY N-terminal" evidence="5">
    <location>
        <begin position="5"/>
        <end position="239"/>
    </location>
</feature>
<dbReference type="PANTHER" id="PTHR43095:SF2">
    <property type="entry name" value="GLUCONOKINASE"/>
    <property type="match status" value="1"/>
</dbReference>
<keyword evidence="8" id="KW-1185">Reference proteome</keyword>
<dbReference type="Proteomes" id="UP000198582">
    <property type="component" value="Unassembled WGS sequence"/>
</dbReference>
<dbReference type="Gene3D" id="3.30.420.40">
    <property type="match status" value="2"/>
</dbReference>
<reference evidence="7 8" key="1">
    <citation type="submission" date="2016-10" db="EMBL/GenBank/DDBJ databases">
        <authorList>
            <person name="de Groot N.N."/>
        </authorList>
    </citation>
    <scope>NUCLEOTIDE SEQUENCE [LARGE SCALE GENOMIC DNA]</scope>
    <source>
        <strain evidence="7 8">DSM 44993</strain>
    </source>
</reference>
<keyword evidence="2 4" id="KW-0808">Transferase</keyword>
<feature type="domain" description="Carbohydrate kinase FGGY C-terminal" evidence="6">
    <location>
        <begin position="249"/>
        <end position="429"/>
    </location>
</feature>
<dbReference type="RefSeq" id="WP_143086251.1">
    <property type="nucleotide sequence ID" value="NZ_FOEF01000009.1"/>
</dbReference>
<dbReference type="InterPro" id="IPR000577">
    <property type="entry name" value="Carb_kinase_FGGY"/>
</dbReference>
<dbReference type="InterPro" id="IPR018484">
    <property type="entry name" value="FGGY_N"/>
</dbReference>
<dbReference type="GO" id="GO:0016301">
    <property type="term" value="F:kinase activity"/>
    <property type="evidence" value="ECO:0007669"/>
    <property type="project" value="UniProtKB-KW"/>
</dbReference>
<dbReference type="InterPro" id="IPR018483">
    <property type="entry name" value="Carb_kinase_FGGY_CS"/>
</dbReference>
<evidence type="ECO:0000256" key="1">
    <source>
        <dbReference type="ARBA" id="ARBA00009156"/>
    </source>
</evidence>
<dbReference type="OrthoDB" id="9782710at2"/>
<organism evidence="7 8">
    <name type="scientific">Amycolatopsis saalfeldensis</name>
    <dbReference type="NCBI Taxonomy" id="394193"/>
    <lineage>
        <taxon>Bacteria</taxon>
        <taxon>Bacillati</taxon>
        <taxon>Actinomycetota</taxon>
        <taxon>Actinomycetes</taxon>
        <taxon>Pseudonocardiales</taxon>
        <taxon>Pseudonocardiaceae</taxon>
        <taxon>Amycolatopsis</taxon>
    </lineage>
</organism>
<evidence type="ECO:0000256" key="3">
    <source>
        <dbReference type="ARBA" id="ARBA00022777"/>
    </source>
</evidence>
<gene>
    <name evidence="7" type="ORF">SAMN04489732_109243</name>
</gene>
<dbReference type="PROSITE" id="PS00445">
    <property type="entry name" value="FGGY_KINASES_2"/>
    <property type="match status" value="1"/>
</dbReference>
<dbReference type="Pfam" id="PF02782">
    <property type="entry name" value="FGGY_C"/>
    <property type="match status" value="1"/>
</dbReference>
<dbReference type="EMBL" id="FOEF01000009">
    <property type="protein sequence ID" value="SEP44495.1"/>
    <property type="molecule type" value="Genomic_DNA"/>
</dbReference>
<keyword evidence="3 4" id="KW-0418">Kinase</keyword>
<dbReference type="InterPro" id="IPR043129">
    <property type="entry name" value="ATPase_NBD"/>
</dbReference>
<dbReference type="CDD" id="cd07770">
    <property type="entry name" value="ASKHA_NBD_FGGY_GntK"/>
    <property type="match status" value="1"/>
</dbReference>
<dbReference type="GO" id="GO:0016773">
    <property type="term" value="F:phosphotransferase activity, alcohol group as acceptor"/>
    <property type="evidence" value="ECO:0007669"/>
    <property type="project" value="InterPro"/>
</dbReference>
<dbReference type="PIRSF" id="PIRSF000538">
    <property type="entry name" value="GlpK"/>
    <property type="match status" value="1"/>
</dbReference>
<accession>A0A1H8XX85</accession>
<protein>
    <submittedName>
        <fullName evidence="7">Gluconokinase</fullName>
    </submittedName>
</protein>
<evidence type="ECO:0000313" key="7">
    <source>
        <dbReference type="EMBL" id="SEP44495.1"/>
    </source>
</evidence>